<comment type="caution">
    <text evidence="1">The sequence shown here is derived from an EMBL/GenBank/DDBJ whole genome shotgun (WGS) entry which is preliminary data.</text>
</comment>
<dbReference type="Proteomes" id="UP000252085">
    <property type="component" value="Unassembled WGS sequence"/>
</dbReference>
<dbReference type="EMBL" id="LXQE01000172">
    <property type="protein sequence ID" value="RCJ31819.1"/>
    <property type="molecule type" value="Genomic_DNA"/>
</dbReference>
<name>A0A367R6T5_NOSPU</name>
<evidence type="ECO:0000313" key="1">
    <source>
        <dbReference type="EMBL" id="RCJ31819.1"/>
    </source>
</evidence>
<reference evidence="1 2" key="1">
    <citation type="submission" date="2016-04" db="EMBL/GenBank/DDBJ databases">
        <authorList>
            <person name="Evans L.H."/>
            <person name="Alamgir A."/>
            <person name="Owens N."/>
            <person name="Weber N.D."/>
            <person name="Virtaneva K."/>
            <person name="Barbian K."/>
            <person name="Babar A."/>
            <person name="Rosenke K."/>
        </authorList>
    </citation>
    <scope>NUCLEOTIDE SEQUENCE [LARGE SCALE GENOMIC DNA]</scope>
    <source>
        <strain evidence="1">NIES-2108</strain>
    </source>
</reference>
<protein>
    <submittedName>
        <fullName evidence="1">Uncharacterized protein</fullName>
    </submittedName>
</protein>
<accession>A0A367R6T5</accession>
<evidence type="ECO:0000313" key="2">
    <source>
        <dbReference type="Proteomes" id="UP000252085"/>
    </source>
</evidence>
<sequence length="82" mass="9387">MKSQVAKQQATYESGDTKALLFLEQANQIITFKHGQALFEAVLESKMSLWIAQAGHDDFTWIAGERHQQTLLSFQQLVEKYN</sequence>
<gene>
    <name evidence="1" type="ORF">A6769_30065</name>
</gene>
<proteinExistence type="predicted"/>
<dbReference type="AlphaFoldDB" id="A0A367R6T5"/>
<organism evidence="1 2">
    <name type="scientific">Nostoc punctiforme NIES-2108</name>
    <dbReference type="NCBI Taxonomy" id="1356359"/>
    <lineage>
        <taxon>Bacteria</taxon>
        <taxon>Bacillati</taxon>
        <taxon>Cyanobacteriota</taxon>
        <taxon>Cyanophyceae</taxon>
        <taxon>Nostocales</taxon>
        <taxon>Nostocaceae</taxon>
        <taxon>Nostoc</taxon>
    </lineage>
</organism>